<dbReference type="STRING" id="1423792.FD09_GL000285"/>
<dbReference type="EMBL" id="AZEC01000001">
    <property type="protein sequence ID" value="KRL14632.1"/>
    <property type="molecule type" value="Genomic_DNA"/>
</dbReference>
<gene>
    <name evidence="1" type="ORF">FD09_GL000285</name>
</gene>
<accession>A0A0R1NEB9</accession>
<sequence>MLKTVELGFENTDKMRLPADVIDLALDGIAESFYYSNSSQGAYESTTREISRGRLTIRKDWFEQLADRLLASGRKQSNDPVVDKALPHYFQVDRDSVTEWLTQGLAAEEIKQKLLERLTVHFVETMPADLTEIVLIRSDKPAEELSIPWRNLTREEQLDYNELAVNLESTTRFIVMFDARDPHIQDADHGRKEAQRFGLLGDGDIR</sequence>
<dbReference type="OrthoDB" id="9863478at2"/>
<evidence type="ECO:0000313" key="2">
    <source>
        <dbReference type="Proteomes" id="UP000051330"/>
    </source>
</evidence>
<evidence type="ECO:0000313" key="1">
    <source>
        <dbReference type="EMBL" id="KRL14632.1"/>
    </source>
</evidence>
<dbReference type="Proteomes" id="UP000051330">
    <property type="component" value="Unassembled WGS sequence"/>
</dbReference>
<dbReference type="RefSeq" id="WP_057817499.1">
    <property type="nucleotide sequence ID" value="NZ_AZEC01000001.1"/>
</dbReference>
<keyword evidence="2" id="KW-1185">Reference proteome</keyword>
<dbReference type="AlphaFoldDB" id="A0A0R1NEB9"/>
<name>A0A0R1NEB9_9LACO</name>
<reference evidence="1 2" key="1">
    <citation type="journal article" date="2015" name="Genome Announc.">
        <title>Expanding the biotechnology potential of lactobacilli through comparative genomics of 213 strains and associated genera.</title>
        <authorList>
            <person name="Sun Z."/>
            <person name="Harris H.M."/>
            <person name="McCann A."/>
            <person name="Guo C."/>
            <person name="Argimon S."/>
            <person name="Zhang W."/>
            <person name="Yang X."/>
            <person name="Jeffery I.B."/>
            <person name="Cooney J.C."/>
            <person name="Kagawa T.F."/>
            <person name="Liu W."/>
            <person name="Song Y."/>
            <person name="Salvetti E."/>
            <person name="Wrobel A."/>
            <person name="Rasinkangas P."/>
            <person name="Parkhill J."/>
            <person name="Rea M.C."/>
            <person name="O'Sullivan O."/>
            <person name="Ritari J."/>
            <person name="Douillard F.P."/>
            <person name="Paul Ross R."/>
            <person name="Yang R."/>
            <person name="Briner A.E."/>
            <person name="Felis G.E."/>
            <person name="de Vos W.M."/>
            <person name="Barrangou R."/>
            <person name="Klaenhammer T.R."/>
            <person name="Caufield P.W."/>
            <person name="Cui Y."/>
            <person name="Zhang H."/>
            <person name="O'Toole P.W."/>
        </authorList>
    </citation>
    <scope>NUCLEOTIDE SEQUENCE [LARGE SCALE GENOMIC DNA]</scope>
    <source>
        <strain evidence="1 2">DSM 12744</strain>
    </source>
</reference>
<comment type="caution">
    <text evidence="1">The sequence shown here is derived from an EMBL/GenBank/DDBJ whole genome shotgun (WGS) entry which is preliminary data.</text>
</comment>
<dbReference type="PATRIC" id="fig|1423792.3.peg.290"/>
<proteinExistence type="predicted"/>
<protein>
    <submittedName>
        <fullName evidence="1">Uncharacterized protein</fullName>
    </submittedName>
</protein>
<organism evidence="1 2">
    <name type="scientific">Schleiferilactobacillus perolens DSM 12744</name>
    <dbReference type="NCBI Taxonomy" id="1423792"/>
    <lineage>
        <taxon>Bacteria</taxon>
        <taxon>Bacillati</taxon>
        <taxon>Bacillota</taxon>
        <taxon>Bacilli</taxon>
        <taxon>Lactobacillales</taxon>
        <taxon>Lactobacillaceae</taxon>
        <taxon>Schleiferilactobacillus</taxon>
    </lineage>
</organism>